<evidence type="ECO:0000313" key="2">
    <source>
        <dbReference type="Proteomes" id="UP001553843"/>
    </source>
</evidence>
<proteinExistence type="predicted"/>
<dbReference type="InterPro" id="IPR053977">
    <property type="entry name" value="Rv2466c-like"/>
</dbReference>
<keyword evidence="2" id="KW-1185">Reference proteome</keyword>
<dbReference type="EMBL" id="JBEYRS010000001">
    <property type="protein sequence ID" value="MEW2360352.1"/>
    <property type="molecule type" value="Genomic_DNA"/>
</dbReference>
<dbReference type="Gene3D" id="3.40.30.10">
    <property type="entry name" value="Glutaredoxin"/>
    <property type="match status" value="1"/>
</dbReference>
<dbReference type="InterPro" id="IPR036249">
    <property type="entry name" value="Thioredoxin-like_sf"/>
</dbReference>
<sequence>MTGIEDLAPRGVGVDFWFDPVCPYTWLSSRWLREVERVREIDVRWRVMSLSVLNERRDTDPEDPEGLYGEYMKAHGRVCAAVRERHGNEALGRYFDALGRRVHERQDWSGMAAALADAGLPADLEDVAMTAEYDAVVRASHAEAIALVGEDVGTPVLSVEGAGALFGPVVSPAPRGEAAGRLWDGVVLMAGVECFHEFKRRYGEPDFG</sequence>
<dbReference type="RefSeq" id="WP_359777230.1">
    <property type="nucleotide sequence ID" value="NZ_JBEYRR010000003.1"/>
</dbReference>
<reference evidence="1 2" key="1">
    <citation type="submission" date="2024-06" db="EMBL/GenBank/DDBJ databases">
        <title>The Natural Products Discovery Center: Release of the First 8490 Sequenced Strains for Exploring Actinobacteria Biosynthetic Diversity.</title>
        <authorList>
            <person name="Kalkreuter E."/>
            <person name="Kautsar S.A."/>
            <person name="Yang D."/>
            <person name="Bader C.D."/>
            <person name="Teijaro C.N."/>
            <person name="Fluegel L."/>
            <person name="Davis C.M."/>
            <person name="Simpson J.R."/>
            <person name="Lauterbach L."/>
            <person name="Steele A.D."/>
            <person name="Gui C."/>
            <person name="Meng S."/>
            <person name="Li G."/>
            <person name="Viehrig K."/>
            <person name="Ye F."/>
            <person name="Su P."/>
            <person name="Kiefer A.F."/>
            <person name="Nichols A."/>
            <person name="Cepeda A.J."/>
            <person name="Yan W."/>
            <person name="Fan B."/>
            <person name="Jiang Y."/>
            <person name="Adhikari A."/>
            <person name="Zheng C.-J."/>
            <person name="Schuster L."/>
            <person name="Cowan T.M."/>
            <person name="Smanski M.J."/>
            <person name="Chevrette M.G."/>
            <person name="De Carvalho L.P.S."/>
            <person name="Shen B."/>
        </authorList>
    </citation>
    <scope>NUCLEOTIDE SEQUENCE [LARGE SCALE GENOMIC DNA]</scope>
    <source>
        <strain evidence="1 2">NPDC047833</strain>
    </source>
</reference>
<name>A0ABV3LLL4_9ACTN</name>
<protein>
    <submittedName>
        <fullName evidence="1">DsbA family protein</fullName>
    </submittedName>
</protein>
<gene>
    <name evidence="1" type="ORF">AB0887_00035</name>
</gene>
<organism evidence="1 2">
    <name type="scientific">Streptomyces huasconensis</name>
    <dbReference type="NCBI Taxonomy" id="1854574"/>
    <lineage>
        <taxon>Bacteria</taxon>
        <taxon>Bacillati</taxon>
        <taxon>Actinomycetota</taxon>
        <taxon>Actinomycetes</taxon>
        <taxon>Kitasatosporales</taxon>
        <taxon>Streptomycetaceae</taxon>
        <taxon>Streptomyces</taxon>
    </lineage>
</organism>
<evidence type="ECO:0000313" key="1">
    <source>
        <dbReference type="EMBL" id="MEW2360352.1"/>
    </source>
</evidence>
<dbReference type="SUPFAM" id="SSF52833">
    <property type="entry name" value="Thioredoxin-like"/>
    <property type="match status" value="1"/>
</dbReference>
<dbReference type="Proteomes" id="UP001553843">
    <property type="component" value="Unassembled WGS sequence"/>
</dbReference>
<comment type="caution">
    <text evidence="1">The sequence shown here is derived from an EMBL/GenBank/DDBJ whole genome shotgun (WGS) entry which is preliminary data.</text>
</comment>
<accession>A0ABV3LLL4</accession>
<dbReference type="Pfam" id="PF22234">
    <property type="entry name" value="Rv2466c-like"/>
    <property type="match status" value="1"/>
</dbReference>